<dbReference type="EMBL" id="JBHLYW010000022">
    <property type="protein sequence ID" value="MFC0079485.1"/>
    <property type="molecule type" value="Genomic_DNA"/>
</dbReference>
<keyword evidence="2" id="KW-1185">Reference proteome</keyword>
<evidence type="ECO:0000313" key="2">
    <source>
        <dbReference type="Proteomes" id="UP001589734"/>
    </source>
</evidence>
<evidence type="ECO:0008006" key="3">
    <source>
        <dbReference type="Google" id="ProtNLM"/>
    </source>
</evidence>
<dbReference type="RefSeq" id="WP_379689632.1">
    <property type="nucleotide sequence ID" value="NZ_JBHLYW010000022.1"/>
</dbReference>
<protein>
    <recommendedName>
        <fullName evidence="3">Pentapeptide repeat-containing protein</fullName>
    </recommendedName>
</protein>
<sequence>MFKKNKQMGPMENISALEIIELLSDTKKISSTTVYGTKLIAHKNITGTLIILDINVKETVTFLNCTFEDIIIDRTSFEDSVEFKQCTFAKDFRIIFIKSRNFNLENCQFEKAYIIQYCVIDYLIFHRIEAINGIMIEGGQIRLLDIKPINEKTSFSFTGMFLLIHTLSVISQSGITTFAKSCSINIINLTGYLNLTSRLDFTRIKNKKIAIYELNNSGKIYFSNIMPVGVQGFKENSLSPHIEAYRNSPQPDARELQFISQMAFQMGALQLLTGNFPLYGFRKFMERRDCTDFLIYLDTFETKFQILNSSPGILELKSILFDQYQIEIINSDLSAVKLLHAKMPDVKAKGDYLNYYNVYNDLYAAAVRQNNSKDKAYYYKIAQNYLSKYLKHSSKVNDGDIGSRAAIAVSQLYSGHGTDWIRACMATTGIAFLFFIFFTASLKETVADASLNGLGYFCKELLPFFPQFINPLHRIDFMSEVSALGKWTALFDFLSRIFVSIGIFEIVRSFRKHVRP</sequence>
<gene>
    <name evidence="1" type="ORF">ACFFLS_20735</name>
</gene>
<comment type="caution">
    <text evidence="1">The sequence shown here is derived from an EMBL/GenBank/DDBJ whole genome shotgun (WGS) entry which is preliminary data.</text>
</comment>
<organism evidence="1 2">
    <name type="scientific">Flavobacterium procerum</name>
    <dbReference type="NCBI Taxonomy" id="1455569"/>
    <lineage>
        <taxon>Bacteria</taxon>
        <taxon>Pseudomonadati</taxon>
        <taxon>Bacteroidota</taxon>
        <taxon>Flavobacteriia</taxon>
        <taxon>Flavobacteriales</taxon>
        <taxon>Flavobacteriaceae</taxon>
        <taxon>Flavobacterium</taxon>
    </lineage>
</organism>
<reference evidence="1 2" key="1">
    <citation type="submission" date="2024-09" db="EMBL/GenBank/DDBJ databases">
        <authorList>
            <person name="Sun Q."/>
            <person name="Mori K."/>
        </authorList>
    </citation>
    <scope>NUCLEOTIDE SEQUENCE [LARGE SCALE GENOMIC DNA]</scope>
    <source>
        <strain evidence="1 2">CGMCC 1.12926</strain>
    </source>
</reference>
<proteinExistence type="predicted"/>
<accession>A0ABV6BVN0</accession>
<evidence type="ECO:0000313" key="1">
    <source>
        <dbReference type="EMBL" id="MFC0079485.1"/>
    </source>
</evidence>
<dbReference type="Proteomes" id="UP001589734">
    <property type="component" value="Unassembled WGS sequence"/>
</dbReference>
<name>A0ABV6BVN0_9FLAO</name>